<feature type="transmembrane region" description="Helical" evidence="1">
    <location>
        <begin position="88"/>
        <end position="108"/>
    </location>
</feature>
<protein>
    <submittedName>
        <fullName evidence="2">Uncharacterized protein</fullName>
    </submittedName>
</protein>
<gene>
    <name evidence="2" type="ORF">ACFQ00_16925</name>
</gene>
<dbReference type="RefSeq" id="WP_381493576.1">
    <property type="nucleotide sequence ID" value="NZ_JBHTIK010000015.1"/>
</dbReference>
<proteinExistence type="predicted"/>
<feature type="transmembrane region" description="Helical" evidence="1">
    <location>
        <begin position="34"/>
        <end position="52"/>
    </location>
</feature>
<sequence>MSADFIRKSAGTLMLLTGVGHVALLALRPMSPELAITAAFGAGYFLIGIFLWRSGGRGALWAGLILPAIGAALSFAANPPGKGSWTPIGTAFVAIDIVVLLACLWLLMRRLG</sequence>
<feature type="transmembrane region" description="Helical" evidence="1">
    <location>
        <begin position="59"/>
        <end position="76"/>
    </location>
</feature>
<comment type="caution">
    <text evidence="2">The sequence shown here is derived from an EMBL/GenBank/DDBJ whole genome shotgun (WGS) entry which is preliminary data.</text>
</comment>
<dbReference type="EMBL" id="JBHTIK010000015">
    <property type="protein sequence ID" value="MFD0850022.1"/>
    <property type="molecule type" value="Genomic_DNA"/>
</dbReference>
<keyword evidence="1" id="KW-1133">Transmembrane helix</keyword>
<keyword evidence="1" id="KW-0812">Transmembrane</keyword>
<dbReference type="Proteomes" id="UP001597124">
    <property type="component" value="Unassembled WGS sequence"/>
</dbReference>
<keyword evidence="3" id="KW-1185">Reference proteome</keyword>
<evidence type="ECO:0000313" key="2">
    <source>
        <dbReference type="EMBL" id="MFD0850022.1"/>
    </source>
</evidence>
<name>A0ABW3C971_SPHXN</name>
<keyword evidence="1" id="KW-0472">Membrane</keyword>
<accession>A0ABW3C971</accession>
<organism evidence="2 3">
    <name type="scientific">Sphingosinicella xenopeptidilytica</name>
    <dbReference type="NCBI Taxonomy" id="364098"/>
    <lineage>
        <taxon>Bacteria</taxon>
        <taxon>Pseudomonadati</taxon>
        <taxon>Pseudomonadota</taxon>
        <taxon>Alphaproteobacteria</taxon>
        <taxon>Sphingomonadales</taxon>
        <taxon>Sphingosinicellaceae</taxon>
        <taxon>Sphingosinicella</taxon>
    </lineage>
</organism>
<feature type="transmembrane region" description="Helical" evidence="1">
    <location>
        <begin position="12"/>
        <end position="28"/>
    </location>
</feature>
<reference evidence="3" key="1">
    <citation type="journal article" date="2019" name="Int. J. Syst. Evol. Microbiol.">
        <title>The Global Catalogue of Microorganisms (GCM) 10K type strain sequencing project: providing services to taxonomists for standard genome sequencing and annotation.</title>
        <authorList>
            <consortium name="The Broad Institute Genomics Platform"/>
            <consortium name="The Broad Institute Genome Sequencing Center for Infectious Disease"/>
            <person name="Wu L."/>
            <person name="Ma J."/>
        </authorList>
    </citation>
    <scope>NUCLEOTIDE SEQUENCE [LARGE SCALE GENOMIC DNA]</scope>
    <source>
        <strain evidence="3">CCUG 52537</strain>
    </source>
</reference>
<evidence type="ECO:0000256" key="1">
    <source>
        <dbReference type="SAM" id="Phobius"/>
    </source>
</evidence>
<evidence type="ECO:0000313" key="3">
    <source>
        <dbReference type="Proteomes" id="UP001597124"/>
    </source>
</evidence>